<keyword evidence="4" id="KW-1185">Reference proteome</keyword>
<name>A0A8K0SFJ1_9HYPO</name>
<organism evidence="3 4">
    <name type="scientific">Stachybotrys elegans</name>
    <dbReference type="NCBI Taxonomy" id="80388"/>
    <lineage>
        <taxon>Eukaryota</taxon>
        <taxon>Fungi</taxon>
        <taxon>Dikarya</taxon>
        <taxon>Ascomycota</taxon>
        <taxon>Pezizomycotina</taxon>
        <taxon>Sordariomycetes</taxon>
        <taxon>Hypocreomycetidae</taxon>
        <taxon>Hypocreales</taxon>
        <taxon>Stachybotryaceae</taxon>
        <taxon>Stachybotrys</taxon>
    </lineage>
</organism>
<protein>
    <submittedName>
        <fullName evidence="3">Short-chain dehydrogenase</fullName>
    </submittedName>
</protein>
<dbReference type="AlphaFoldDB" id="A0A8K0SFJ1"/>
<dbReference type="PANTHER" id="PTHR24320">
    <property type="entry name" value="RETINOL DEHYDROGENASE"/>
    <property type="match status" value="1"/>
</dbReference>
<comment type="caution">
    <text evidence="3">The sequence shown here is derived from an EMBL/GenBank/DDBJ whole genome shotgun (WGS) entry which is preliminary data.</text>
</comment>
<evidence type="ECO:0000313" key="4">
    <source>
        <dbReference type="Proteomes" id="UP000813444"/>
    </source>
</evidence>
<evidence type="ECO:0000313" key="3">
    <source>
        <dbReference type="EMBL" id="KAH7304776.1"/>
    </source>
</evidence>
<dbReference type="Pfam" id="PF00106">
    <property type="entry name" value="adh_short"/>
    <property type="match status" value="1"/>
</dbReference>
<dbReference type="SUPFAM" id="SSF51735">
    <property type="entry name" value="NAD(P)-binding Rossmann-fold domains"/>
    <property type="match status" value="1"/>
</dbReference>
<dbReference type="InterPro" id="IPR036291">
    <property type="entry name" value="NAD(P)-bd_dom_sf"/>
</dbReference>
<keyword evidence="2" id="KW-0560">Oxidoreductase</keyword>
<dbReference type="Gene3D" id="3.40.50.720">
    <property type="entry name" value="NAD(P)-binding Rossmann-like Domain"/>
    <property type="match status" value="1"/>
</dbReference>
<evidence type="ECO:0000256" key="2">
    <source>
        <dbReference type="ARBA" id="ARBA00023002"/>
    </source>
</evidence>
<dbReference type="OrthoDB" id="191139at2759"/>
<gene>
    <name evidence="3" type="ORF">B0I35DRAFT_149466</name>
</gene>
<evidence type="ECO:0000256" key="1">
    <source>
        <dbReference type="ARBA" id="ARBA00006484"/>
    </source>
</evidence>
<proteinExistence type="inferred from homology"/>
<dbReference type="InterPro" id="IPR002347">
    <property type="entry name" value="SDR_fam"/>
</dbReference>
<accession>A0A8K0SFJ1</accession>
<reference evidence="3" key="1">
    <citation type="journal article" date="2021" name="Nat. Commun.">
        <title>Genetic determinants of endophytism in the Arabidopsis root mycobiome.</title>
        <authorList>
            <person name="Mesny F."/>
            <person name="Miyauchi S."/>
            <person name="Thiergart T."/>
            <person name="Pickel B."/>
            <person name="Atanasova L."/>
            <person name="Karlsson M."/>
            <person name="Huettel B."/>
            <person name="Barry K.W."/>
            <person name="Haridas S."/>
            <person name="Chen C."/>
            <person name="Bauer D."/>
            <person name="Andreopoulos W."/>
            <person name="Pangilinan J."/>
            <person name="LaButti K."/>
            <person name="Riley R."/>
            <person name="Lipzen A."/>
            <person name="Clum A."/>
            <person name="Drula E."/>
            <person name="Henrissat B."/>
            <person name="Kohler A."/>
            <person name="Grigoriev I.V."/>
            <person name="Martin F.M."/>
            <person name="Hacquard S."/>
        </authorList>
    </citation>
    <scope>NUCLEOTIDE SEQUENCE</scope>
    <source>
        <strain evidence="3">MPI-CAGE-CH-0235</strain>
    </source>
</reference>
<dbReference type="PANTHER" id="PTHR24320:SF283">
    <property type="entry name" value="RETINOL DEHYDROGENASE 11"/>
    <property type="match status" value="1"/>
</dbReference>
<dbReference type="EMBL" id="JAGPNK010000021">
    <property type="protein sequence ID" value="KAH7304776.1"/>
    <property type="molecule type" value="Genomic_DNA"/>
</dbReference>
<dbReference type="Proteomes" id="UP000813444">
    <property type="component" value="Unassembled WGS sequence"/>
</dbReference>
<sequence>MTPSTSNPLFGPDTEATEVAQAFATGIQGKTIIVTGVNRGGIGYSTCEAFASQSPAHLIVTGRNEAKVKESMDALRKSYPDVGYRPLLMDLSSQQSVREAATKLLNWEDVPKIDILVNSAGVALIPDHTLSVDRIEQTFATNHMGHFLFTCCIMPKLVRAAENSTRGAVRIVNVTSRSPLHSRMRWSDVNFTTIMNKDLPVEEQPNWDLHKAWQIEDSPNKIYIPLEAYNQSKVANVLFSIAATTRLYEKYGILSLAVHPGVIATELGRDASSQVTKAIENMMKQGAVKYKSLGAGAATSLVAALDPCLGPGRTVGDKENVGVYLYDCQICDKGHPLAMSSSQAERLWKLSEELVKEEFSW</sequence>
<comment type="similarity">
    <text evidence="1">Belongs to the short-chain dehydrogenases/reductases (SDR) family.</text>
</comment>
<dbReference type="GO" id="GO:0016491">
    <property type="term" value="F:oxidoreductase activity"/>
    <property type="evidence" value="ECO:0007669"/>
    <property type="project" value="UniProtKB-KW"/>
</dbReference>